<gene>
    <name evidence="10" type="ORF">GA0070213_10815</name>
</gene>
<dbReference type="InterPro" id="IPR020806">
    <property type="entry name" value="PKS_PP-bd"/>
</dbReference>
<feature type="domain" description="PKS/mFAS DH" evidence="9">
    <location>
        <begin position="2357"/>
        <end position="2625"/>
    </location>
</feature>
<dbReference type="GO" id="GO:0031177">
    <property type="term" value="F:phosphopantetheine binding"/>
    <property type="evidence" value="ECO:0007669"/>
    <property type="project" value="InterPro"/>
</dbReference>
<dbReference type="PANTHER" id="PTHR43775">
    <property type="entry name" value="FATTY ACID SYNTHASE"/>
    <property type="match status" value="1"/>
</dbReference>
<dbReference type="SUPFAM" id="SSF51735">
    <property type="entry name" value="NAD(P)-binding Rossmann-fold domains"/>
    <property type="match status" value="5"/>
</dbReference>
<dbReference type="InterPro" id="IPR020807">
    <property type="entry name" value="PKS_DH"/>
</dbReference>
<dbReference type="PROSITE" id="PS50075">
    <property type="entry name" value="CARRIER"/>
    <property type="match status" value="2"/>
</dbReference>
<evidence type="ECO:0000256" key="5">
    <source>
        <dbReference type="ARBA" id="ARBA00023315"/>
    </source>
</evidence>
<keyword evidence="3" id="KW-0808">Transferase</keyword>
<keyword evidence="2" id="KW-0597">Phosphoprotein</keyword>
<dbReference type="Gene3D" id="3.10.129.110">
    <property type="entry name" value="Polyketide synthase dehydratase"/>
    <property type="match status" value="1"/>
</dbReference>
<accession>A0A1C5J083</accession>
<dbReference type="Gene3D" id="3.30.70.3290">
    <property type="match status" value="2"/>
</dbReference>
<dbReference type="Gene3D" id="3.40.47.10">
    <property type="match status" value="2"/>
</dbReference>
<dbReference type="SUPFAM" id="SSF47336">
    <property type="entry name" value="ACP-like"/>
    <property type="match status" value="2"/>
</dbReference>
<keyword evidence="5" id="KW-0012">Acyltransferase</keyword>
<dbReference type="Pfam" id="PF00109">
    <property type="entry name" value="ketoacyl-synt"/>
    <property type="match status" value="2"/>
</dbReference>
<dbReference type="OrthoDB" id="5476359at2"/>
<dbReference type="InterPro" id="IPR006162">
    <property type="entry name" value="Ppantetheine_attach_site"/>
</dbReference>
<feature type="domain" description="Carrier" evidence="7">
    <location>
        <begin position="3384"/>
        <end position="3459"/>
    </location>
</feature>
<organism evidence="10 11">
    <name type="scientific">Micromonospora humi</name>
    <dbReference type="NCBI Taxonomy" id="745366"/>
    <lineage>
        <taxon>Bacteria</taxon>
        <taxon>Bacillati</taxon>
        <taxon>Actinomycetota</taxon>
        <taxon>Actinomycetes</taxon>
        <taxon>Micromonosporales</taxon>
        <taxon>Micromonosporaceae</taxon>
        <taxon>Micromonospora</taxon>
    </lineage>
</organism>
<dbReference type="SMART" id="SM01294">
    <property type="entry name" value="PKS_PP_betabranch"/>
    <property type="match status" value="2"/>
</dbReference>
<dbReference type="GO" id="GO:0016491">
    <property type="term" value="F:oxidoreductase activity"/>
    <property type="evidence" value="ECO:0007669"/>
    <property type="project" value="InterPro"/>
</dbReference>
<dbReference type="InterPro" id="IPR001227">
    <property type="entry name" value="Ac_transferase_dom_sf"/>
</dbReference>
<dbReference type="GO" id="GO:0004315">
    <property type="term" value="F:3-oxoacyl-[acyl-carrier-protein] synthase activity"/>
    <property type="evidence" value="ECO:0007669"/>
    <property type="project" value="InterPro"/>
</dbReference>
<dbReference type="SMART" id="SM00829">
    <property type="entry name" value="PKS_ER"/>
    <property type="match status" value="1"/>
</dbReference>
<dbReference type="Pfam" id="PF08659">
    <property type="entry name" value="KR"/>
    <property type="match status" value="2"/>
</dbReference>
<dbReference type="InterPro" id="IPR049900">
    <property type="entry name" value="PKS_mFAS_DH"/>
</dbReference>
<evidence type="ECO:0000256" key="6">
    <source>
        <dbReference type="PROSITE-ProRule" id="PRU01363"/>
    </source>
</evidence>
<dbReference type="InterPro" id="IPR009081">
    <property type="entry name" value="PP-bd_ACP"/>
</dbReference>
<dbReference type="RefSeq" id="WP_091064518.1">
    <property type="nucleotide sequence ID" value="NZ_FMDM01000008.1"/>
</dbReference>
<protein>
    <submittedName>
        <fullName evidence="10">Polyketide synthase 12</fullName>
    </submittedName>
</protein>
<dbReference type="InterPro" id="IPR016039">
    <property type="entry name" value="Thiolase-like"/>
</dbReference>
<dbReference type="Gene3D" id="3.40.366.10">
    <property type="entry name" value="Malonyl-Coenzyme A Acyl Carrier Protein, domain 2"/>
    <property type="match status" value="2"/>
</dbReference>
<evidence type="ECO:0000259" key="8">
    <source>
        <dbReference type="PROSITE" id="PS52004"/>
    </source>
</evidence>
<dbReference type="PROSITE" id="PS52004">
    <property type="entry name" value="KS3_2"/>
    <property type="match status" value="2"/>
</dbReference>
<evidence type="ECO:0000256" key="1">
    <source>
        <dbReference type="ARBA" id="ARBA00022450"/>
    </source>
</evidence>
<feature type="region of interest" description="N-terminal hotdog fold" evidence="6">
    <location>
        <begin position="2357"/>
        <end position="2479"/>
    </location>
</feature>
<dbReference type="Pfam" id="PF14765">
    <property type="entry name" value="PS-DH"/>
    <property type="match status" value="1"/>
</dbReference>
<dbReference type="SUPFAM" id="SSF50129">
    <property type="entry name" value="GroES-like"/>
    <property type="match status" value="1"/>
</dbReference>
<dbReference type="InterPro" id="IPR014030">
    <property type="entry name" value="Ketoacyl_synth_N"/>
</dbReference>
<dbReference type="InterPro" id="IPR020843">
    <property type="entry name" value="ER"/>
</dbReference>
<dbReference type="InterPro" id="IPR016036">
    <property type="entry name" value="Malonyl_transacylase_ACP-bd"/>
</dbReference>
<dbReference type="GO" id="GO:0004312">
    <property type="term" value="F:fatty acid synthase activity"/>
    <property type="evidence" value="ECO:0007669"/>
    <property type="project" value="TreeGrafter"/>
</dbReference>
<keyword evidence="1" id="KW-0596">Phosphopantetheine</keyword>
<dbReference type="InterPro" id="IPR020841">
    <property type="entry name" value="PKS_Beta-ketoAc_synthase_dom"/>
</dbReference>
<dbReference type="SUPFAM" id="SSF52151">
    <property type="entry name" value="FabD/lysophospholipase-like"/>
    <property type="match status" value="2"/>
</dbReference>
<dbReference type="GO" id="GO:0006633">
    <property type="term" value="P:fatty acid biosynthetic process"/>
    <property type="evidence" value="ECO:0007669"/>
    <property type="project" value="InterPro"/>
</dbReference>
<evidence type="ECO:0000256" key="3">
    <source>
        <dbReference type="ARBA" id="ARBA00022679"/>
    </source>
</evidence>
<dbReference type="InterPro" id="IPR049551">
    <property type="entry name" value="PKS_DH_C"/>
</dbReference>
<dbReference type="CDD" id="cd08956">
    <property type="entry name" value="KR_3_FAS_SDR_x"/>
    <property type="match status" value="1"/>
</dbReference>
<feature type="domain" description="Ketosynthase family 3 (KS3)" evidence="8">
    <location>
        <begin position="33"/>
        <end position="449"/>
    </location>
</feature>
<dbReference type="InterPro" id="IPR032821">
    <property type="entry name" value="PKS_assoc"/>
</dbReference>
<evidence type="ECO:0000256" key="2">
    <source>
        <dbReference type="ARBA" id="ARBA00022553"/>
    </source>
</evidence>
<dbReference type="InterPro" id="IPR050091">
    <property type="entry name" value="PKS_NRPS_Biosynth_Enz"/>
</dbReference>
<name>A0A1C5J083_9ACTN</name>
<evidence type="ECO:0000259" key="9">
    <source>
        <dbReference type="PROSITE" id="PS52019"/>
    </source>
</evidence>
<dbReference type="CDD" id="cd08952">
    <property type="entry name" value="KR_1_SDR_x"/>
    <property type="match status" value="1"/>
</dbReference>
<dbReference type="InterPro" id="IPR057326">
    <property type="entry name" value="KR_dom"/>
</dbReference>
<dbReference type="CDD" id="cd05195">
    <property type="entry name" value="enoyl_red"/>
    <property type="match status" value="1"/>
</dbReference>
<dbReference type="InterPro" id="IPR014043">
    <property type="entry name" value="Acyl_transferase_dom"/>
</dbReference>
<dbReference type="Proteomes" id="UP000199360">
    <property type="component" value="Unassembled WGS sequence"/>
</dbReference>
<dbReference type="PANTHER" id="PTHR43775:SF51">
    <property type="entry name" value="INACTIVE PHENOLPHTHIOCEROL SYNTHESIS POLYKETIDE SYNTHASE TYPE I PKS1-RELATED"/>
    <property type="match status" value="1"/>
</dbReference>
<dbReference type="STRING" id="745366.GA0070213_10815"/>
<evidence type="ECO:0000313" key="11">
    <source>
        <dbReference type="Proteomes" id="UP000199360"/>
    </source>
</evidence>
<dbReference type="InterPro" id="IPR042104">
    <property type="entry name" value="PKS_dehydratase_sf"/>
</dbReference>
<dbReference type="Gene3D" id="3.90.180.10">
    <property type="entry name" value="Medium-chain alcohol dehydrogenases, catalytic domain"/>
    <property type="match status" value="1"/>
</dbReference>
<feature type="region of interest" description="C-terminal hotdog fold" evidence="6">
    <location>
        <begin position="2491"/>
        <end position="2625"/>
    </location>
</feature>
<proteinExistence type="predicted"/>
<evidence type="ECO:0000259" key="7">
    <source>
        <dbReference type="PROSITE" id="PS50075"/>
    </source>
</evidence>
<dbReference type="InterPro" id="IPR016035">
    <property type="entry name" value="Acyl_Trfase/lysoPLipase"/>
</dbReference>
<dbReference type="FunFam" id="3.90.180.10:FF:000032">
    <property type="entry name" value="Probable polyketide synthase pks1"/>
    <property type="match status" value="1"/>
</dbReference>
<dbReference type="CDD" id="cd00833">
    <property type="entry name" value="PKS"/>
    <property type="match status" value="2"/>
</dbReference>
<dbReference type="InterPro" id="IPR011032">
    <property type="entry name" value="GroES-like_sf"/>
</dbReference>
<dbReference type="InterPro" id="IPR014031">
    <property type="entry name" value="Ketoacyl_synth_C"/>
</dbReference>
<dbReference type="InterPro" id="IPR036291">
    <property type="entry name" value="NAD(P)-bd_dom_sf"/>
</dbReference>
<keyword evidence="11" id="KW-1185">Reference proteome</keyword>
<dbReference type="PROSITE" id="PS52019">
    <property type="entry name" value="PKS_MFAS_DH"/>
    <property type="match status" value="1"/>
</dbReference>
<dbReference type="Gene3D" id="3.40.50.720">
    <property type="entry name" value="NAD(P)-binding Rossmann-like Domain"/>
    <property type="match status" value="2"/>
</dbReference>
<dbReference type="InterPro" id="IPR036736">
    <property type="entry name" value="ACP-like_sf"/>
</dbReference>
<dbReference type="SMART" id="SM00827">
    <property type="entry name" value="PKS_AT"/>
    <property type="match status" value="2"/>
</dbReference>
<dbReference type="SMART" id="SM00823">
    <property type="entry name" value="PKS_PP"/>
    <property type="match status" value="2"/>
</dbReference>
<dbReference type="Gene3D" id="1.10.1200.10">
    <property type="entry name" value="ACP-like"/>
    <property type="match status" value="2"/>
</dbReference>
<dbReference type="PROSITE" id="PS00012">
    <property type="entry name" value="PHOSPHOPANTETHEINE"/>
    <property type="match status" value="2"/>
</dbReference>
<keyword evidence="4" id="KW-0511">Multifunctional enzyme</keyword>
<feature type="domain" description="Carrier" evidence="7">
    <location>
        <begin position="1391"/>
        <end position="1466"/>
    </location>
</feature>
<dbReference type="Gene3D" id="3.40.50.11460">
    <property type="match status" value="1"/>
</dbReference>
<dbReference type="InterPro" id="IPR013968">
    <property type="entry name" value="PKS_KR"/>
</dbReference>
<feature type="active site" description="Proton donor; for dehydratase activity" evidence="6">
    <location>
        <position position="2550"/>
    </location>
</feature>
<evidence type="ECO:0000313" key="10">
    <source>
        <dbReference type="EMBL" id="SCG63893.1"/>
    </source>
</evidence>
<dbReference type="Pfam" id="PF21089">
    <property type="entry name" value="PKS_DH_N"/>
    <property type="match status" value="1"/>
</dbReference>
<sequence>MASTEDYVAALRSSLKETERLRTANRALTEAATEPIAIVGMACRFPGADSPEALWRLVNDGDDAITGFPDDRGWTVDPDGPAYAARGGFLTGGADFDAEFFGISPREALAMDPQQRLLLETSWEAIERAGIDADDLRGSRTGVFVGAATSGYNYLLADEPAAEGHALTGSATSVLSGRVAYTLGLEGPAVTVDTACSSALVACHLAAQALRRGDCVTALAAGVTVLVSPEVFGEFAKQDGLASDGRCKPFAAAADGTGWAEGVGVLVLERLSEAQRLGRRVLAVLRGSAVNSDGASNGLTAPSGPAQRRVIRQALAGADLTPADVDAVEAHGTGTRLGDPIEAEALLATYGHGRSAADPLWIGSVKSNIGHTQAAAGVAGVIKMVLAIRHGRLPRTLHVDEPTPYVDWSAGGVAVLAEPVSWPHRDRPRRAGVSSFGVSGTNAHVILEQAPVPPAGEPVEAVAGPVPWVVSGRTAAGLRAQAERLRVFLDEDTDRPAVARALAGTRSAMEHRAVVLAGPQGPAGLAAVRDGHAAPGVVRGTVSAGKLAFLFTGQGGQRVGMGRELHATYPVFAAAFDDICARFDPHLDRPLRDVVWHDAELLDRTAYTQAGLFAVEAALFRLVESWGVVPDVLLGHSIGELTAAYVAGVLSLDDAVTLVAARGRLMQELPTGGAMLSVRLGEAEVAAALPDGLDIAAVNGPESVVVSGDAEAAAAFAASCARDGIKTQRLRVSHAFHSARMTPMLDAFRAVAAGLSHAAPRIPIVSNLTGTVVDGYDADTWVRHVRRTVRFHDGVQALAELGVRRYLELGPDGVLTGMAQLGVDGAAQAEDLAPPVRVAALRRERPEPETLLEAVGALFTVGVGVDWAAVVGRDTGLPAELPTYAFQRDRYWPAHRAPAADDWRYRPVWTPVTPTPGPRPGPRLVLVPEGVAAEDVVAALGDDVTVLTLTAADLDRAALAARLAATGRDFGTVVSLAGLADEPMPDGVVARGAALTLTVLQALGDAGVGAPLWTITRDVSAHPFAAQVWGLGRVAALEHPERWGGLVEVPADADDATLRHLAAVLDDGTEDQVAIRSTGVTARRLVRAASPNAASPVVGSPAAAGPVGSDGTGLGSGGAVLVTGGTGALGAHVARMLADRGVGHVVLTGRRGADTPGVADLVEELAGRGTTVTVTACDVGDRTAVATLLAGIPDLVGVVHAAGSGEFGALADADPDGFAATLRAKVAGARHLDELTADLDFFAVFSSVAGVWGSGQQGAYAAANAFLDALVEQRRAAGRPGLALAWGPWAGAGMAGDASTQEYLRRRGLRAMDPARAVAVLAAALDGDDGCLAVADVDWPTFAPAFTASRPQPLLALLPEAAGPAAVARPGGDPPAFAVTLRGLPAADRERALRTLVREQVAVVLGHRDVAGVDVRMPFKKLGFDSLTAVELRNRLSAETGLTLPATLVFDHPTPVALAGRLRELLADEPVATPNDEPATRTEPDEPIAIVGMACRYPGDADSPEALWRLVDGDGDGLAPFPADRGWDPASLDDPDARGGFLRDVTGFDADLFAVSPREALAMDPQQRMLLEVVWETFERAGIDPRSTAGTRTGVFMGTSGQDYLGLLAVAGAETDGHQGTGNAAAVLSGRVAYTYGLEGPALTVDTACSSSLVALHLAVQALRNGECATALAGGVTVMATPTAFVEFRRQLGLAADGRCKPYAAAADGTGWGEGAGVLLLERLSDARRNGHRVLALVRGTAVNSDGASNGLTAPNGPAQQRVIRAALAAAGLRPSEVDVVEGHGTGTRLGDPIEAQALLATYGQDRAQPLWLGSVKSNIGHTQAAAGVAGVIKMVQAMRHDRLPRTLHVDQPTPQVDWASGAVRLLTEPVPWTRAGHARRAGVSSFGMSGTNAHVILEEATETATEAVTPTPAVPSWPISGRTDGALRAQAAALRDVDAEPAAVARALVAGRAALEHRAVVVGADAAGLAAAATGATATSLVTGVRSAAAAEGGVILVFPGQGGQWAGMAADLLDTCPVFADRFAECEAALAAHLDWAVGDALRARDESWMERSDLLQPALWAVMVSLAAVWEWLGVDVAGVVGHSQGELAAAVAAGALSLRDGARISVERARILLRLAGQGGLLAVGAGVDRAEALRDGVDGAVIGAVNGPHLVVLSADSAGLATIEGRCAEQGLWSRRVAIDYASHSRQVESVRDDLRAAFGTVRPTAGRIPFYSTVTGGLLDTTALDADYWYDNLRDPVRFDEVVQGLVAAGHTTFVEVSPHPVLAAALQDRVDAAGGLVTGTLRRGHDGWTQLHRAVAELWVRGAAVDWSVLTPPGPVADLPTYRFQHERFWPRVRASVGDVTAAGLATGDHPLVGAAVTLADGDGLVLTARISVTTHPWLADHRVLGRIVFPGTAFVELAGQAGRLVGAGALRELTIAAPLVLPPSGDVLLQARVGGPESDGVRTVRVAARAGDDAPWVRHADGLLADDTAQPDFDLREWPPAGSEPVGVDDTYHLAAHAGLDYGPDFRGLRAAWRHGDDVLAEVELPETVDTDSYAVHPALFDAALHAAALVGGGEGARLPFAWTGVTVYAAGARTLRVRLRAVGDDGLVVQLADATGDPVATVERLVFRPVAGDSLTRAPRLDDALFRVEWDESPAAGSTAGRTYLAVGDLTVPDLPLLAAIAPGAPADLTRRTLDVVQGWLAGDDDCRLVVLTRAATPAGGPVDDLAAASVLGLLRSAQNEHPGRIVLVDTDGLPESWAVVAGPLPVDEEPQLAVRAGVVLVPRLSRALPAALVPPADGPWRLEAGADGTLDGLELRPAPAAAVPLDAGQVRIAVRAAGVNFRDVAISLGLTDQQGMGTEAAGVVTEVGADVTDLAPGDRVFGAIGGAFGPVVVAERALVARIPDGWSFAEAASVTTVYLTAWYGLRDRGGLRAGETLLVHAAAGGVGMAAVELARLWGVEVFATASPTKWDTVRELGVADDHLASSRTLDFADAFRAATGGKGVDMVLHSLTGEFTDASLRLLSPGGRLMDMGKTDKRDPLEVADRHPGVRYDAFDLFEAGAPRIGELLREVLRLFDQGRLRMLPITAWDVRDAPAAFRHISRARHVGKNVFTVPAPLDPAGTVLVTGGTGQLGGLLAEHLVTAHGVRNLLLTSRLGPEAPGAAELTARLRDSGATVEVVACDVADRAALAALLDGRRLTGVVHCAGVLDDGTFAAMSADRIDTVFRPKADAAWHLHELTAGQDLAMFVLYSSVAATFGSPGQANYAAANSYLDALAVYRRGLGLPAVSLGWGLWSAASGMTAHLDGANLSRATRAGAALDSATGLALFDAAVTLPGAHLVLSALDRAGFGDTVPPLLRRLVRPAVRRVAPVAAAGAVPLAERLAPRSAAEQDAFLLDLVVAHAAAVLGHPTTDAVGAERAFKDLGFDSLTAVELRNRLTAETGVRLPATLIFDHPTPLALATRVRTLLLPDRSSPEAVLRRSLDDVETALGEVVELDSNERSRLRMRLEVLLDRVRAVGDEGPGSAAGRGDDDLESATADDIFALIDSELGTS</sequence>
<evidence type="ECO:0000256" key="4">
    <source>
        <dbReference type="ARBA" id="ARBA00023268"/>
    </source>
</evidence>
<feature type="active site" description="Proton acceptor; for dehydratase activity" evidence="6">
    <location>
        <position position="2389"/>
    </location>
</feature>
<dbReference type="InterPro" id="IPR018201">
    <property type="entry name" value="Ketoacyl_synth_AS"/>
</dbReference>
<dbReference type="FunFam" id="1.10.1200.10:FF:000007">
    <property type="entry name" value="Probable polyketide synthase pks17"/>
    <property type="match status" value="2"/>
</dbReference>
<dbReference type="EMBL" id="FMDM01000008">
    <property type="protein sequence ID" value="SCG63893.1"/>
    <property type="molecule type" value="Genomic_DNA"/>
</dbReference>
<dbReference type="PROSITE" id="PS00606">
    <property type="entry name" value="KS3_1"/>
    <property type="match status" value="1"/>
</dbReference>
<dbReference type="FunFam" id="3.40.47.10:FF:000019">
    <property type="entry name" value="Polyketide synthase type I"/>
    <property type="match status" value="2"/>
</dbReference>
<dbReference type="Pfam" id="PF00550">
    <property type="entry name" value="PP-binding"/>
    <property type="match status" value="2"/>
</dbReference>
<dbReference type="SMART" id="SM00825">
    <property type="entry name" value="PKS_KS"/>
    <property type="match status" value="2"/>
</dbReference>
<dbReference type="Pfam" id="PF16197">
    <property type="entry name" value="KAsynt_C_assoc"/>
    <property type="match status" value="2"/>
</dbReference>
<dbReference type="InterPro" id="IPR049552">
    <property type="entry name" value="PKS_DH_N"/>
</dbReference>
<dbReference type="FunFam" id="3.40.50.720:FF:000209">
    <property type="entry name" value="Polyketide synthase Pks12"/>
    <property type="match status" value="1"/>
</dbReference>
<dbReference type="InterPro" id="IPR013154">
    <property type="entry name" value="ADH-like_N"/>
</dbReference>
<reference evidence="11" key="1">
    <citation type="submission" date="2016-06" db="EMBL/GenBank/DDBJ databases">
        <authorList>
            <person name="Varghese N."/>
            <person name="Submissions Spin"/>
        </authorList>
    </citation>
    <scope>NUCLEOTIDE SEQUENCE [LARGE SCALE GENOMIC DNA]</scope>
    <source>
        <strain evidence="11">DSM 45647</strain>
    </source>
</reference>
<dbReference type="Pfam" id="PF08240">
    <property type="entry name" value="ADH_N"/>
    <property type="match status" value="1"/>
</dbReference>
<dbReference type="SUPFAM" id="SSF53901">
    <property type="entry name" value="Thiolase-like"/>
    <property type="match status" value="2"/>
</dbReference>
<dbReference type="Pfam" id="PF00698">
    <property type="entry name" value="Acyl_transf_1"/>
    <property type="match status" value="2"/>
</dbReference>
<dbReference type="SMART" id="SM00826">
    <property type="entry name" value="PKS_DH"/>
    <property type="match status" value="1"/>
</dbReference>
<dbReference type="Pfam" id="PF13602">
    <property type="entry name" value="ADH_zinc_N_2"/>
    <property type="match status" value="1"/>
</dbReference>
<dbReference type="SMART" id="SM00822">
    <property type="entry name" value="PKS_KR"/>
    <property type="match status" value="2"/>
</dbReference>
<feature type="domain" description="Ketosynthase family 3 (KS3)" evidence="8">
    <location>
        <begin position="1485"/>
        <end position="1900"/>
    </location>
</feature>
<dbReference type="Pfam" id="PF02801">
    <property type="entry name" value="Ketoacyl-synt_C"/>
    <property type="match status" value="2"/>
</dbReference>
<dbReference type="SUPFAM" id="SSF55048">
    <property type="entry name" value="Probable ACP-binding domain of malonyl-CoA ACP transacylase"/>
    <property type="match status" value="2"/>
</dbReference>